<dbReference type="Gene3D" id="1.25.40.10">
    <property type="entry name" value="Tetratricopeptide repeat domain"/>
    <property type="match status" value="1"/>
</dbReference>
<evidence type="ECO:0000313" key="1">
    <source>
        <dbReference type="EMBL" id="KAE9270831.1"/>
    </source>
</evidence>
<gene>
    <name evidence="1" type="ORF">PF008_g30507</name>
</gene>
<name>A0A6G0Q607_9STRA</name>
<evidence type="ECO:0000313" key="2">
    <source>
        <dbReference type="Proteomes" id="UP000486351"/>
    </source>
</evidence>
<reference evidence="1 2" key="1">
    <citation type="submission" date="2018-09" db="EMBL/GenBank/DDBJ databases">
        <title>Genomic investigation of the strawberry pathogen Phytophthora fragariae indicates pathogenicity is determined by transcriptional variation in three key races.</title>
        <authorList>
            <person name="Adams T.M."/>
            <person name="Armitage A.D."/>
            <person name="Sobczyk M.K."/>
            <person name="Bates H.J."/>
            <person name="Dunwell J.M."/>
            <person name="Nellist C.F."/>
            <person name="Harrison R.J."/>
        </authorList>
    </citation>
    <scope>NUCLEOTIDE SEQUENCE [LARGE SCALE GENOMIC DNA]</scope>
    <source>
        <strain evidence="1 2">NOV-77</strain>
    </source>
</reference>
<dbReference type="InterPro" id="IPR011990">
    <property type="entry name" value="TPR-like_helical_dom_sf"/>
</dbReference>
<dbReference type="SUPFAM" id="SSF48452">
    <property type="entry name" value="TPR-like"/>
    <property type="match status" value="1"/>
</dbReference>
<accession>A0A6G0Q607</accession>
<dbReference type="Proteomes" id="UP000486351">
    <property type="component" value="Unassembled WGS sequence"/>
</dbReference>
<comment type="caution">
    <text evidence="1">The sequence shown here is derived from an EMBL/GenBank/DDBJ whole genome shotgun (WGS) entry which is preliminary data.</text>
</comment>
<dbReference type="EMBL" id="QXFY01005801">
    <property type="protein sequence ID" value="KAE9270831.1"/>
    <property type="molecule type" value="Genomic_DNA"/>
</dbReference>
<proteinExistence type="predicted"/>
<sequence>MVLLLQPPDPSAHVTFWKSMQLQFPDDFEITRRAASAHMFTAYAGADIEHGVLLFQRALSLLPHAEDDSDPHTLGVLYEAAVAYYQTQNLERAETLFARFLNHAPAFGHRKVAEAHFILGLITVAKAKYGSRKATALKTKRKNARVGMETALSAAAGHLRDGVALLERVPPFLRGSTQGSPNRKILERITSLAGTPTLDTTATLPTIKKKWGGELVFGPRRHSDLRSETSTLQWMWRKSIAAMAEAYNTEGLKRIWSTQTRQSATHANTSINCANATID</sequence>
<organism evidence="1 2">
    <name type="scientific">Phytophthora fragariae</name>
    <dbReference type="NCBI Taxonomy" id="53985"/>
    <lineage>
        <taxon>Eukaryota</taxon>
        <taxon>Sar</taxon>
        <taxon>Stramenopiles</taxon>
        <taxon>Oomycota</taxon>
        <taxon>Peronosporomycetes</taxon>
        <taxon>Peronosporales</taxon>
        <taxon>Peronosporaceae</taxon>
        <taxon>Phytophthora</taxon>
    </lineage>
</organism>
<protein>
    <submittedName>
        <fullName evidence="1">Uncharacterized protein</fullName>
    </submittedName>
</protein>
<dbReference type="AlphaFoldDB" id="A0A6G0Q607"/>